<reference evidence="8" key="1">
    <citation type="submission" date="2019-11" db="EMBL/GenBank/DDBJ databases">
        <authorList>
            <person name="Liu Y."/>
            <person name="Hou J."/>
            <person name="Li T.-Q."/>
            <person name="Guan C.-H."/>
            <person name="Wu X."/>
            <person name="Wu H.-Z."/>
            <person name="Ling F."/>
            <person name="Zhang R."/>
            <person name="Shi X.-G."/>
            <person name="Ren J.-P."/>
            <person name="Chen E.-F."/>
            <person name="Sun J.-M."/>
        </authorList>
    </citation>
    <scope>NUCLEOTIDE SEQUENCE</scope>
    <source>
        <strain evidence="8">Adult_tree_wgs_1</strain>
        <tissue evidence="8">Leaves</tissue>
    </source>
</reference>
<evidence type="ECO:0000313" key="9">
    <source>
        <dbReference type="Proteomes" id="UP000626092"/>
    </source>
</evidence>
<evidence type="ECO:0000259" key="7">
    <source>
        <dbReference type="PROSITE" id="PS50927"/>
    </source>
</evidence>
<feature type="domain" description="Bulb-type lectin" evidence="7">
    <location>
        <begin position="1"/>
        <end position="120"/>
    </location>
</feature>
<dbReference type="SMART" id="SM00108">
    <property type="entry name" value="B_lectin"/>
    <property type="match status" value="1"/>
</dbReference>
<dbReference type="Pfam" id="PF01453">
    <property type="entry name" value="B_lectin"/>
    <property type="match status" value="1"/>
</dbReference>
<keyword evidence="9" id="KW-1185">Reference proteome</keyword>
<dbReference type="Proteomes" id="UP000626092">
    <property type="component" value="Unassembled WGS sequence"/>
</dbReference>
<dbReference type="AlphaFoldDB" id="A0A834FXN0"/>
<name>A0A834FXN0_RHOSS</name>
<dbReference type="PROSITE" id="PS50927">
    <property type="entry name" value="BULB_LECTIN"/>
    <property type="match status" value="1"/>
</dbReference>
<protein>
    <recommendedName>
        <fullName evidence="7">Bulb-type lectin domain-containing protein</fullName>
    </recommendedName>
</protein>
<comment type="subcellular location">
    <subcellularLocation>
        <location evidence="1">Membrane</location>
        <topology evidence="1">Single-pass membrane protein</topology>
    </subcellularLocation>
</comment>
<evidence type="ECO:0000256" key="2">
    <source>
        <dbReference type="ARBA" id="ARBA00022692"/>
    </source>
</evidence>
<keyword evidence="2" id="KW-0812">Transmembrane</keyword>
<comment type="caution">
    <text evidence="8">The sequence shown here is derived from an EMBL/GenBank/DDBJ whole genome shotgun (WGS) entry which is preliminary data.</text>
</comment>
<organism evidence="8 9">
    <name type="scientific">Rhododendron simsii</name>
    <name type="common">Sims's rhododendron</name>
    <dbReference type="NCBI Taxonomy" id="118357"/>
    <lineage>
        <taxon>Eukaryota</taxon>
        <taxon>Viridiplantae</taxon>
        <taxon>Streptophyta</taxon>
        <taxon>Embryophyta</taxon>
        <taxon>Tracheophyta</taxon>
        <taxon>Spermatophyta</taxon>
        <taxon>Magnoliopsida</taxon>
        <taxon>eudicotyledons</taxon>
        <taxon>Gunneridae</taxon>
        <taxon>Pentapetalae</taxon>
        <taxon>asterids</taxon>
        <taxon>Ericales</taxon>
        <taxon>Ericaceae</taxon>
        <taxon>Ericoideae</taxon>
        <taxon>Rhodoreae</taxon>
        <taxon>Rhododendron</taxon>
    </lineage>
</organism>
<evidence type="ECO:0000256" key="4">
    <source>
        <dbReference type="ARBA" id="ARBA00022989"/>
    </source>
</evidence>
<accession>A0A834FXN0</accession>
<evidence type="ECO:0000256" key="3">
    <source>
        <dbReference type="ARBA" id="ARBA00022729"/>
    </source>
</evidence>
<dbReference type="InterPro" id="IPR036426">
    <property type="entry name" value="Bulb-type_lectin_dom_sf"/>
</dbReference>
<dbReference type="InterPro" id="IPR001480">
    <property type="entry name" value="Bulb-type_lectin_dom"/>
</dbReference>
<dbReference type="PANTHER" id="PTHR47974:SF3">
    <property type="entry name" value="RECEPTOR-LIKE SERINE_THREONINE-PROTEIN KINASE"/>
    <property type="match status" value="1"/>
</dbReference>
<gene>
    <name evidence="8" type="ORF">RHSIM_RhsimUnG0151700</name>
</gene>
<keyword evidence="4" id="KW-1133">Transmembrane helix</keyword>
<dbReference type="SUPFAM" id="SSF51110">
    <property type="entry name" value="alpha-D-mannose-specific plant lectins"/>
    <property type="match status" value="1"/>
</dbReference>
<sequence>MLTFSSLSVSDVLFSPNRIFSAGFHSVGVNAYCFSIWFTQPKSDGNLTIHWTANRDKPINGKRSELSLLKSGNLILTDAAQFRVWSTNTKSISPLQLQLLNTGNLVLQNRSGSSLVSSRCHNNFSSGFYYLFFDGPEISSVCWPDPGVISRDAGLTSYDSSRIAALNSSGYFRSSDDFEFQASDYDSSPIHSLVDKHQINFPTSITASKYR</sequence>
<keyword evidence="5" id="KW-0472">Membrane</keyword>
<proteinExistence type="predicted"/>
<dbReference type="EMBL" id="WJXA01000331">
    <property type="protein sequence ID" value="KAF7113189.1"/>
    <property type="molecule type" value="Genomic_DNA"/>
</dbReference>
<dbReference type="PANTHER" id="PTHR47974">
    <property type="entry name" value="OS07G0415500 PROTEIN"/>
    <property type="match status" value="1"/>
</dbReference>
<evidence type="ECO:0000313" key="8">
    <source>
        <dbReference type="EMBL" id="KAF7113189.1"/>
    </source>
</evidence>
<dbReference type="Gene3D" id="2.90.10.10">
    <property type="entry name" value="Bulb-type lectin domain"/>
    <property type="match status" value="1"/>
</dbReference>
<dbReference type="OrthoDB" id="619632at2759"/>
<dbReference type="GO" id="GO:0016020">
    <property type="term" value="C:membrane"/>
    <property type="evidence" value="ECO:0007669"/>
    <property type="project" value="UniProtKB-SubCell"/>
</dbReference>
<evidence type="ECO:0000256" key="5">
    <source>
        <dbReference type="ARBA" id="ARBA00023136"/>
    </source>
</evidence>
<keyword evidence="6" id="KW-0325">Glycoprotein</keyword>
<keyword evidence="3" id="KW-0732">Signal</keyword>
<evidence type="ECO:0000256" key="6">
    <source>
        <dbReference type="ARBA" id="ARBA00023180"/>
    </source>
</evidence>
<evidence type="ECO:0000256" key="1">
    <source>
        <dbReference type="ARBA" id="ARBA00004167"/>
    </source>
</evidence>